<keyword evidence="2 4" id="KW-0479">Metal-binding</keyword>
<feature type="chain" id="PRO_5038570775" evidence="5">
    <location>
        <begin position="21"/>
        <end position="271"/>
    </location>
</feature>
<dbReference type="Pfam" id="PF13531">
    <property type="entry name" value="SBP_bac_11"/>
    <property type="match status" value="1"/>
</dbReference>
<sequence>MRASSRSCSRVRLAVVGALAAVLLAGCSAAGSAPATSAPGAAGPDDLTGTLVVQAAASLTGSMDDVARGFEAAHPGVTVTVSYGGSSTLAQQIVQGAPADVFASASDATMETVVDAGEASADPRVFARNALEIAVPPGNPGRVTGLADFADAGRTLALCAPEVPCGAAAAQAFAKAGLTPQPDSLEQDVRAALTRVELGEVDAAVVYETDVRAAGDRVEGVPLPDGVNVTTDCVVAPLAGSASPMAAAAFADYVAGDEARAVFQGAGFRAP</sequence>
<dbReference type="GO" id="GO:0030973">
    <property type="term" value="F:molybdate ion binding"/>
    <property type="evidence" value="ECO:0007669"/>
    <property type="project" value="TreeGrafter"/>
</dbReference>
<feature type="signal peptide" evidence="5">
    <location>
        <begin position="1"/>
        <end position="20"/>
    </location>
</feature>
<feature type="binding site" evidence="4">
    <location>
        <position position="86"/>
    </location>
    <ligand>
        <name>molybdate</name>
        <dbReference type="ChEBI" id="CHEBI:36264"/>
    </ligand>
</feature>
<keyword evidence="3 5" id="KW-0732">Signal</keyword>
<dbReference type="PIRSF" id="PIRSF004846">
    <property type="entry name" value="ModA"/>
    <property type="match status" value="1"/>
</dbReference>
<dbReference type="NCBIfam" id="TIGR01256">
    <property type="entry name" value="modA"/>
    <property type="match status" value="1"/>
</dbReference>
<comment type="caution">
    <text evidence="6">The sequence shown here is derived from an EMBL/GenBank/DDBJ whole genome shotgun (WGS) entry which is preliminary data.</text>
</comment>
<dbReference type="Gene3D" id="3.40.190.10">
    <property type="entry name" value="Periplasmic binding protein-like II"/>
    <property type="match status" value="2"/>
</dbReference>
<evidence type="ECO:0000256" key="4">
    <source>
        <dbReference type="PIRSR" id="PIRSR004846-1"/>
    </source>
</evidence>
<accession>A0A8I0VDX5</accession>
<dbReference type="PANTHER" id="PTHR30632:SF0">
    <property type="entry name" value="SULFATE-BINDING PROTEIN"/>
    <property type="match status" value="1"/>
</dbReference>
<dbReference type="GO" id="GO:0015689">
    <property type="term" value="P:molybdate ion transport"/>
    <property type="evidence" value="ECO:0007669"/>
    <property type="project" value="InterPro"/>
</dbReference>
<reference evidence="6 7" key="1">
    <citation type="submission" date="2020-10" db="EMBL/GenBank/DDBJ databases">
        <title>Draft genome sequences of plant-associated actinobacteria.</title>
        <authorList>
            <person name="Tarlachkov S.V."/>
            <person name="Starodumova I.P."/>
            <person name="Dorofeeva L.V."/>
            <person name="Prisyazhnaya N.V."/>
            <person name="Roubtsova T.V."/>
            <person name="Chizhov V.N."/>
            <person name="Nadler S.A."/>
            <person name="Subbotin S.A."/>
            <person name="Evtushenko L.I."/>
        </authorList>
    </citation>
    <scope>NUCLEOTIDE SEQUENCE [LARGE SCALE GENOMIC DNA]</scope>
    <source>
        <strain evidence="6 7">VKM Ac-2886</strain>
    </source>
</reference>
<dbReference type="GO" id="GO:0046872">
    <property type="term" value="F:metal ion binding"/>
    <property type="evidence" value="ECO:0007669"/>
    <property type="project" value="UniProtKB-KW"/>
</dbReference>
<organism evidence="6 7">
    <name type="scientific">Clavibacter phaseoli</name>
    <dbReference type="NCBI Taxonomy" id="1734031"/>
    <lineage>
        <taxon>Bacteria</taxon>
        <taxon>Bacillati</taxon>
        <taxon>Actinomycetota</taxon>
        <taxon>Actinomycetes</taxon>
        <taxon>Micrococcales</taxon>
        <taxon>Microbacteriaceae</taxon>
        <taxon>Clavibacter</taxon>
    </lineage>
</organism>
<evidence type="ECO:0000256" key="1">
    <source>
        <dbReference type="ARBA" id="ARBA00009175"/>
    </source>
</evidence>
<dbReference type="EMBL" id="JADKRP010000004">
    <property type="protein sequence ID" value="MBF4632370.1"/>
    <property type="molecule type" value="Genomic_DNA"/>
</dbReference>
<dbReference type="InterPro" id="IPR005950">
    <property type="entry name" value="ModA"/>
</dbReference>
<feature type="binding site" evidence="4">
    <location>
        <position position="189"/>
    </location>
    <ligand>
        <name>molybdate</name>
        <dbReference type="ChEBI" id="CHEBI:36264"/>
    </ligand>
</feature>
<name>A0A8I0VDX5_9MICO</name>
<protein>
    <submittedName>
        <fullName evidence="6">Molybdate ABC transporter substrate-binding protein</fullName>
    </submittedName>
</protein>
<feature type="binding site" evidence="4">
    <location>
        <position position="58"/>
    </location>
    <ligand>
        <name>molybdate</name>
        <dbReference type="ChEBI" id="CHEBI:36264"/>
    </ligand>
</feature>
<dbReference type="PROSITE" id="PS51257">
    <property type="entry name" value="PROKAR_LIPOPROTEIN"/>
    <property type="match status" value="1"/>
</dbReference>
<keyword evidence="7" id="KW-1185">Reference proteome</keyword>
<comment type="similarity">
    <text evidence="1">Belongs to the bacterial solute-binding protein ModA family.</text>
</comment>
<evidence type="ECO:0000313" key="6">
    <source>
        <dbReference type="EMBL" id="MBF4632370.1"/>
    </source>
</evidence>
<evidence type="ECO:0000313" key="7">
    <source>
        <dbReference type="Proteomes" id="UP000634579"/>
    </source>
</evidence>
<dbReference type="RefSeq" id="WP_194676138.1">
    <property type="nucleotide sequence ID" value="NZ_JADKRP010000004.1"/>
</dbReference>
<dbReference type="Proteomes" id="UP000634579">
    <property type="component" value="Unassembled WGS sequence"/>
</dbReference>
<gene>
    <name evidence="6" type="primary">modA</name>
    <name evidence="6" type="ORF">ITJ42_14195</name>
</gene>
<keyword evidence="4" id="KW-0500">Molybdenum</keyword>
<evidence type="ECO:0000256" key="3">
    <source>
        <dbReference type="ARBA" id="ARBA00022729"/>
    </source>
</evidence>
<dbReference type="PANTHER" id="PTHR30632">
    <property type="entry name" value="MOLYBDATE-BINDING PERIPLASMIC PROTEIN"/>
    <property type="match status" value="1"/>
</dbReference>
<evidence type="ECO:0000256" key="2">
    <source>
        <dbReference type="ARBA" id="ARBA00022723"/>
    </source>
</evidence>
<proteinExistence type="inferred from homology"/>
<dbReference type="SUPFAM" id="SSF53850">
    <property type="entry name" value="Periplasmic binding protein-like II"/>
    <property type="match status" value="1"/>
</dbReference>
<feature type="binding site" evidence="4">
    <location>
        <position position="207"/>
    </location>
    <ligand>
        <name>molybdate</name>
        <dbReference type="ChEBI" id="CHEBI:36264"/>
    </ligand>
</feature>
<dbReference type="AlphaFoldDB" id="A0A8I0VDX5"/>
<dbReference type="InterPro" id="IPR050682">
    <property type="entry name" value="ModA/WtpA"/>
</dbReference>
<evidence type="ECO:0000256" key="5">
    <source>
        <dbReference type="SAM" id="SignalP"/>
    </source>
</evidence>